<dbReference type="EMBL" id="JAYMYR010000002">
    <property type="protein sequence ID" value="KAK7376913.1"/>
    <property type="molecule type" value="Genomic_DNA"/>
</dbReference>
<evidence type="ECO:0000313" key="1">
    <source>
        <dbReference type="EMBL" id="KAK7376913.1"/>
    </source>
</evidence>
<keyword evidence="2" id="KW-1185">Reference proteome</keyword>
<dbReference type="AlphaFoldDB" id="A0AAN9NWH9"/>
<dbReference type="Proteomes" id="UP001374584">
    <property type="component" value="Unassembled WGS sequence"/>
</dbReference>
<accession>A0AAN9NWH9</accession>
<comment type="caution">
    <text evidence="1">The sequence shown here is derived from an EMBL/GenBank/DDBJ whole genome shotgun (WGS) entry which is preliminary data.</text>
</comment>
<organism evidence="1 2">
    <name type="scientific">Phaseolus coccineus</name>
    <name type="common">Scarlet runner bean</name>
    <name type="synonym">Phaseolus multiflorus</name>
    <dbReference type="NCBI Taxonomy" id="3886"/>
    <lineage>
        <taxon>Eukaryota</taxon>
        <taxon>Viridiplantae</taxon>
        <taxon>Streptophyta</taxon>
        <taxon>Embryophyta</taxon>
        <taxon>Tracheophyta</taxon>
        <taxon>Spermatophyta</taxon>
        <taxon>Magnoliopsida</taxon>
        <taxon>eudicotyledons</taxon>
        <taxon>Gunneridae</taxon>
        <taxon>Pentapetalae</taxon>
        <taxon>rosids</taxon>
        <taxon>fabids</taxon>
        <taxon>Fabales</taxon>
        <taxon>Fabaceae</taxon>
        <taxon>Papilionoideae</taxon>
        <taxon>50 kb inversion clade</taxon>
        <taxon>NPAAA clade</taxon>
        <taxon>indigoferoid/millettioid clade</taxon>
        <taxon>Phaseoleae</taxon>
        <taxon>Phaseolus</taxon>
    </lineage>
</organism>
<sequence length="113" mass="12707">MPTVEWGDGINIRSSLRSVAHQWHNHHASCDCGARGQRLPDFFFVFTAGRNLLQPGHAGVDYWPMMGRHVSLYENASCSATLLSILRYVAALHACPYQRIFSSLSLRVLSVNY</sequence>
<name>A0AAN9NWH9_PHACN</name>
<proteinExistence type="predicted"/>
<protein>
    <submittedName>
        <fullName evidence="1">Uncharacterized protein</fullName>
    </submittedName>
</protein>
<evidence type="ECO:0000313" key="2">
    <source>
        <dbReference type="Proteomes" id="UP001374584"/>
    </source>
</evidence>
<reference evidence="1 2" key="1">
    <citation type="submission" date="2024-01" db="EMBL/GenBank/DDBJ databases">
        <title>The genomes of 5 underutilized Papilionoideae crops provide insights into root nodulation and disease resistanc.</title>
        <authorList>
            <person name="Jiang F."/>
        </authorList>
    </citation>
    <scope>NUCLEOTIDE SEQUENCE [LARGE SCALE GENOMIC DNA]</scope>
    <source>
        <strain evidence="1">JINMINGXINNONG_FW02</strain>
        <tissue evidence="1">Leaves</tissue>
    </source>
</reference>
<gene>
    <name evidence="1" type="ORF">VNO80_02332</name>
</gene>